<feature type="region of interest" description="Disordered" evidence="1">
    <location>
        <begin position="453"/>
        <end position="504"/>
    </location>
</feature>
<dbReference type="PANTHER" id="PTHR47791">
    <property type="entry name" value="MEIOTICALLY UP-REGULATED GENE 191 PROTEIN"/>
    <property type="match status" value="1"/>
</dbReference>
<sequence length="537" mass="56812">MLLVVLVHALAVASQVASPSWNSTLTTSLSERVTLAGAALDVAVDRLSPDDLFDAEPFGITGNLYSQMADFDIATNQTKYESILEKSFQSTNYGLSFGYAAAKAYTAYNNTVFLQYAVQSWWFGRGRTISESDIAAGKIAGKNFTITTTCENVTMVGGTYWDDEPGEPSVAGISTGYFLVLSALLAEATPDPLYLQAVNQSANFIRSHLYNAVGIVQQFMSTLANSTGCEVANNDLDPTDSGLMIEGLSILYSITKDTSTQNLLSDLIMAVIPNTAWQGQNGIINAQGKNADMNLLQGLGAVYARNSVNTTLRQYVGDYIAVQFNAVTNLAASAGTNVYGSSWTGPPSDIFSGTNQTIALSALISAIGLETAASSSTTPAPSASSSATPQSRSHHLGAILGGTFGALAFVAILAIAWWFMRRQPPRINAPNSVQPPRISEVTPFIAAPSVVTSSGSQITGFGSGDKRGEHQGPPPPPATVATQPRLSPSVNPGPSMVETNSDAASVLPTERLVQILNQRLQNRTWEEGEALPEYPVA</sequence>
<feature type="signal peptide" evidence="3">
    <location>
        <begin position="1"/>
        <end position="17"/>
    </location>
</feature>
<accession>A0A8H7DG62</accession>
<feature type="compositionally biased region" description="Polar residues" evidence="1">
    <location>
        <begin position="480"/>
        <end position="503"/>
    </location>
</feature>
<dbReference type="PANTHER" id="PTHR47791:SF3">
    <property type="entry name" value="MEIOTICALLY UP-REGULATED GENE 191 PROTEIN"/>
    <property type="match status" value="1"/>
</dbReference>
<name>A0A8H7DG62_9AGAR</name>
<evidence type="ECO:0000313" key="4">
    <source>
        <dbReference type="EMBL" id="KAF7373165.1"/>
    </source>
</evidence>
<keyword evidence="3" id="KW-0732">Signal</keyword>
<gene>
    <name evidence="4" type="ORF">MSAN_00524700</name>
</gene>
<keyword evidence="5" id="KW-1185">Reference proteome</keyword>
<dbReference type="InterPro" id="IPR008928">
    <property type="entry name" value="6-hairpin_glycosidase_sf"/>
</dbReference>
<dbReference type="OrthoDB" id="3068171at2759"/>
<organism evidence="4 5">
    <name type="scientific">Mycena sanguinolenta</name>
    <dbReference type="NCBI Taxonomy" id="230812"/>
    <lineage>
        <taxon>Eukaryota</taxon>
        <taxon>Fungi</taxon>
        <taxon>Dikarya</taxon>
        <taxon>Basidiomycota</taxon>
        <taxon>Agaricomycotina</taxon>
        <taxon>Agaricomycetes</taxon>
        <taxon>Agaricomycetidae</taxon>
        <taxon>Agaricales</taxon>
        <taxon>Marasmiineae</taxon>
        <taxon>Mycenaceae</taxon>
        <taxon>Mycena</taxon>
    </lineage>
</organism>
<dbReference type="CDD" id="cd12087">
    <property type="entry name" value="TM_EGFR-like"/>
    <property type="match status" value="1"/>
</dbReference>
<dbReference type="AlphaFoldDB" id="A0A8H7DG62"/>
<dbReference type="GO" id="GO:0005975">
    <property type="term" value="P:carbohydrate metabolic process"/>
    <property type="evidence" value="ECO:0007669"/>
    <property type="project" value="InterPro"/>
</dbReference>
<dbReference type="EMBL" id="JACAZH010000003">
    <property type="protein sequence ID" value="KAF7373165.1"/>
    <property type="molecule type" value="Genomic_DNA"/>
</dbReference>
<keyword evidence="4" id="KW-0378">Hydrolase</keyword>
<keyword evidence="2" id="KW-0812">Transmembrane</keyword>
<feature type="transmembrane region" description="Helical" evidence="2">
    <location>
        <begin position="396"/>
        <end position="419"/>
    </location>
</feature>
<protein>
    <submittedName>
        <fullName evidence="4">Glycoside hydrolase family 76 protein</fullName>
    </submittedName>
</protein>
<evidence type="ECO:0000256" key="2">
    <source>
        <dbReference type="SAM" id="Phobius"/>
    </source>
</evidence>
<keyword evidence="2" id="KW-0472">Membrane</keyword>
<evidence type="ECO:0000256" key="3">
    <source>
        <dbReference type="SAM" id="SignalP"/>
    </source>
</evidence>
<comment type="caution">
    <text evidence="4">The sequence shown here is derived from an EMBL/GenBank/DDBJ whole genome shotgun (WGS) entry which is preliminary data.</text>
</comment>
<evidence type="ECO:0000256" key="1">
    <source>
        <dbReference type="SAM" id="MobiDB-lite"/>
    </source>
</evidence>
<keyword evidence="2" id="KW-1133">Transmembrane helix</keyword>
<evidence type="ECO:0000313" key="5">
    <source>
        <dbReference type="Proteomes" id="UP000623467"/>
    </source>
</evidence>
<dbReference type="InterPro" id="IPR053169">
    <property type="entry name" value="MUG_Protein"/>
</dbReference>
<dbReference type="SUPFAM" id="SSF48208">
    <property type="entry name" value="Six-hairpin glycosidases"/>
    <property type="match status" value="1"/>
</dbReference>
<dbReference type="GO" id="GO:0016787">
    <property type="term" value="F:hydrolase activity"/>
    <property type="evidence" value="ECO:0007669"/>
    <property type="project" value="UniProtKB-KW"/>
</dbReference>
<proteinExistence type="predicted"/>
<dbReference type="Proteomes" id="UP000623467">
    <property type="component" value="Unassembled WGS sequence"/>
</dbReference>
<dbReference type="Gene3D" id="1.50.10.20">
    <property type="match status" value="1"/>
</dbReference>
<feature type="chain" id="PRO_5034740083" evidence="3">
    <location>
        <begin position="18"/>
        <end position="537"/>
    </location>
</feature>
<reference evidence="4" key="1">
    <citation type="submission" date="2020-05" db="EMBL/GenBank/DDBJ databases">
        <title>Mycena genomes resolve the evolution of fungal bioluminescence.</title>
        <authorList>
            <person name="Tsai I.J."/>
        </authorList>
    </citation>
    <scope>NUCLEOTIDE SEQUENCE</scope>
    <source>
        <strain evidence="4">160909Yilan</strain>
    </source>
</reference>